<feature type="transmembrane region" description="Helical" evidence="1">
    <location>
        <begin position="35"/>
        <end position="57"/>
    </location>
</feature>
<reference evidence="2 3" key="1">
    <citation type="submission" date="2020-04" db="EMBL/GenBank/DDBJ databases">
        <title>Novel species.</title>
        <authorList>
            <person name="Teo W.F.A."/>
            <person name="Lipun K."/>
            <person name="Srisuk N."/>
            <person name="Duangmal K."/>
        </authorList>
    </citation>
    <scope>NUCLEOTIDE SEQUENCE [LARGE SCALE GENOMIC DNA]</scope>
    <source>
        <strain evidence="2 3">K13G38</strain>
    </source>
</reference>
<dbReference type="EMBL" id="JAAXLS010000024">
    <property type="protein sequence ID" value="NKQ56515.1"/>
    <property type="molecule type" value="Genomic_DNA"/>
</dbReference>
<feature type="transmembrane region" description="Helical" evidence="1">
    <location>
        <begin position="69"/>
        <end position="92"/>
    </location>
</feature>
<gene>
    <name evidence="2" type="ORF">HFP15_26920</name>
</gene>
<name>A0ABX1JDR6_9PSEU</name>
<dbReference type="Proteomes" id="UP000715441">
    <property type="component" value="Unassembled WGS sequence"/>
</dbReference>
<sequence>MTTNSVSAGTGSDVRTFLAAALLTFGTGVLVLDGYIMLDVFGGILGLVGAVFGIVWWRSKFDKVFPRDLPVKAVVILAVVDAVLTLLAFLLIA</sequence>
<keyword evidence="3" id="KW-1185">Reference proteome</keyword>
<dbReference type="RefSeq" id="WP_168519547.1">
    <property type="nucleotide sequence ID" value="NZ_JAAXLS010000024.1"/>
</dbReference>
<proteinExistence type="predicted"/>
<keyword evidence="1" id="KW-1133">Transmembrane helix</keyword>
<protein>
    <submittedName>
        <fullName evidence="2">Uncharacterized protein</fullName>
    </submittedName>
</protein>
<evidence type="ECO:0000256" key="1">
    <source>
        <dbReference type="SAM" id="Phobius"/>
    </source>
</evidence>
<organism evidence="2 3">
    <name type="scientific">Amycolatopsis acididurans</name>
    <dbReference type="NCBI Taxonomy" id="2724524"/>
    <lineage>
        <taxon>Bacteria</taxon>
        <taxon>Bacillati</taxon>
        <taxon>Actinomycetota</taxon>
        <taxon>Actinomycetes</taxon>
        <taxon>Pseudonocardiales</taxon>
        <taxon>Pseudonocardiaceae</taxon>
        <taxon>Amycolatopsis</taxon>
    </lineage>
</organism>
<evidence type="ECO:0000313" key="3">
    <source>
        <dbReference type="Proteomes" id="UP000715441"/>
    </source>
</evidence>
<comment type="caution">
    <text evidence="2">The sequence shown here is derived from an EMBL/GenBank/DDBJ whole genome shotgun (WGS) entry which is preliminary data.</text>
</comment>
<accession>A0ABX1JDR6</accession>
<evidence type="ECO:0000313" key="2">
    <source>
        <dbReference type="EMBL" id="NKQ56515.1"/>
    </source>
</evidence>
<keyword evidence="1" id="KW-0812">Transmembrane</keyword>
<keyword evidence="1" id="KW-0472">Membrane</keyword>